<organism evidence="12 13">
    <name type="scientific">Dongia mobilis</name>
    <dbReference type="NCBI Taxonomy" id="578943"/>
    <lineage>
        <taxon>Bacteria</taxon>
        <taxon>Pseudomonadati</taxon>
        <taxon>Pseudomonadota</taxon>
        <taxon>Alphaproteobacteria</taxon>
        <taxon>Rhodospirillales</taxon>
        <taxon>Dongiaceae</taxon>
        <taxon>Dongia</taxon>
    </lineage>
</organism>
<dbReference type="InterPro" id="IPR013785">
    <property type="entry name" value="Aldolase_TIM"/>
</dbReference>
<evidence type="ECO:0000256" key="5">
    <source>
        <dbReference type="ARBA" id="ARBA00022643"/>
    </source>
</evidence>
<comment type="similarity">
    <text evidence="3">In the N-terminal section; belongs to the NADH:flavin oxidoreductase/NADH oxidase family.</text>
</comment>
<keyword evidence="7" id="KW-0560">Oxidoreductase</keyword>
<evidence type="ECO:0000256" key="9">
    <source>
        <dbReference type="ARBA" id="ARBA00023014"/>
    </source>
</evidence>
<comment type="caution">
    <text evidence="12">The sequence shown here is derived from an EMBL/GenBank/DDBJ whole genome shotgun (WGS) entry which is preliminary data.</text>
</comment>
<evidence type="ECO:0000313" key="13">
    <source>
        <dbReference type="Proteomes" id="UP000295783"/>
    </source>
</evidence>
<evidence type="ECO:0000256" key="7">
    <source>
        <dbReference type="ARBA" id="ARBA00023002"/>
    </source>
</evidence>
<evidence type="ECO:0000256" key="4">
    <source>
        <dbReference type="ARBA" id="ARBA00022630"/>
    </source>
</evidence>
<dbReference type="GO" id="GO:0016491">
    <property type="term" value="F:oxidoreductase activity"/>
    <property type="evidence" value="ECO:0007669"/>
    <property type="project" value="UniProtKB-KW"/>
</dbReference>
<keyword evidence="13" id="KW-1185">Reference proteome</keyword>
<dbReference type="InterPro" id="IPR051793">
    <property type="entry name" value="NADH:flavin_oxidoreductase"/>
</dbReference>
<evidence type="ECO:0000256" key="1">
    <source>
        <dbReference type="ARBA" id="ARBA00001917"/>
    </source>
</evidence>
<keyword evidence="4" id="KW-0285">Flavoprotein</keyword>
<dbReference type="SUPFAM" id="SSF51395">
    <property type="entry name" value="FMN-linked oxidoreductases"/>
    <property type="match status" value="1"/>
</dbReference>
<comment type="cofactor">
    <cofactor evidence="2">
        <name>[4Fe-4S] cluster</name>
        <dbReference type="ChEBI" id="CHEBI:49883"/>
    </cofactor>
</comment>
<keyword evidence="6" id="KW-0479">Metal-binding</keyword>
<keyword evidence="5" id="KW-0288">FMN</keyword>
<evidence type="ECO:0000256" key="6">
    <source>
        <dbReference type="ARBA" id="ARBA00022723"/>
    </source>
</evidence>
<evidence type="ECO:0000256" key="3">
    <source>
        <dbReference type="ARBA" id="ARBA00011048"/>
    </source>
</evidence>
<dbReference type="SUPFAM" id="SSF51905">
    <property type="entry name" value="FAD/NAD(P)-binding domain"/>
    <property type="match status" value="1"/>
</dbReference>
<evidence type="ECO:0000256" key="2">
    <source>
        <dbReference type="ARBA" id="ARBA00001966"/>
    </source>
</evidence>
<dbReference type="OrthoDB" id="9804454at2"/>
<feature type="domain" description="NADH:flavin oxidoreductase/NADH oxidase N-terminal" evidence="10">
    <location>
        <begin position="10"/>
        <end position="338"/>
    </location>
</feature>
<dbReference type="Pfam" id="PF22620">
    <property type="entry name" value="OYE-like_second_a-b"/>
    <property type="match status" value="1"/>
</dbReference>
<name>A0A4R6WP89_9PROT</name>
<dbReference type="PANTHER" id="PTHR42917:SF2">
    <property type="entry name" value="2,4-DIENOYL-COA REDUCTASE [(2E)-ENOYL-COA-PRODUCING]"/>
    <property type="match status" value="1"/>
</dbReference>
<dbReference type="Pfam" id="PF13450">
    <property type="entry name" value="NAD_binding_8"/>
    <property type="match status" value="1"/>
</dbReference>
<dbReference type="Pfam" id="PF00724">
    <property type="entry name" value="Oxidored_FMN"/>
    <property type="match status" value="1"/>
</dbReference>
<dbReference type="InterPro" id="IPR054428">
    <property type="entry name" value="TMADH/DMDH/HD_second_a-b"/>
</dbReference>
<dbReference type="PRINTS" id="PR00368">
    <property type="entry name" value="FADPNR"/>
</dbReference>
<keyword evidence="8" id="KW-0408">Iron</keyword>
<dbReference type="Gene3D" id="3.50.50.60">
    <property type="entry name" value="FAD/NAD(P)-binding domain"/>
    <property type="match status" value="1"/>
</dbReference>
<feature type="domain" description="TMADH/DMDH/HD second alpha/beta" evidence="11">
    <location>
        <begin position="508"/>
        <end position="608"/>
    </location>
</feature>
<proteinExistence type="inferred from homology"/>
<gene>
    <name evidence="12" type="ORF">A8950_1186</name>
</gene>
<evidence type="ECO:0000259" key="11">
    <source>
        <dbReference type="Pfam" id="PF22620"/>
    </source>
</evidence>
<dbReference type="EMBL" id="SNYW01000007">
    <property type="protein sequence ID" value="TDQ82905.1"/>
    <property type="molecule type" value="Genomic_DNA"/>
</dbReference>
<protein>
    <submittedName>
        <fullName evidence="12">Dimethylamine/trimethylamine dehydrogenase</fullName>
    </submittedName>
</protein>
<evidence type="ECO:0000256" key="8">
    <source>
        <dbReference type="ARBA" id="ARBA00023004"/>
    </source>
</evidence>
<accession>A0A4R6WP89</accession>
<keyword evidence="9" id="KW-0411">Iron-sulfur</keyword>
<dbReference type="Gene3D" id="3.20.20.70">
    <property type="entry name" value="Aldolase class I"/>
    <property type="match status" value="1"/>
</dbReference>
<dbReference type="Proteomes" id="UP000295783">
    <property type="component" value="Unassembled WGS sequence"/>
</dbReference>
<dbReference type="GO" id="GO:0046872">
    <property type="term" value="F:metal ion binding"/>
    <property type="evidence" value="ECO:0007669"/>
    <property type="project" value="UniProtKB-KW"/>
</dbReference>
<evidence type="ECO:0000313" key="12">
    <source>
        <dbReference type="EMBL" id="TDQ82905.1"/>
    </source>
</evidence>
<sequence>MPRDSRYDILFEPVRIGPVTTRNRFYQVPHCNGMGRVYPDSMIAMRGVKAEGGWGIVSTEQVDFHPTGDVTPYTEARLWDAGDASVLGGMCNAVHEHGGLAAVQLVHNGQDTGNIYSREVPIGPVHRPVSWKNHPVQARAMDIEDIRAYRRWHRKAALRARSAGFDIVVVYAGHDGSLPAHFLARRHNQRTDEYGGSLENRLRLYRELLEETLEAVGDTMGVVARFAVDELLGSDGLEWGNEGHDAIEMMAELPHMWDVNISDWDNDSMTSRFAAEGYQEEYVSFVKKVSSKPVAIVGRYTSPDTMVSVIRRGIADLIGAARPSIADPFLPKKVEEGRLEDIRECIGCNICAAWNNISAPSRCTQNPTFGEEWRKGWHPERIRPRESQAHILVVGAGPAGLEAAHALGKRGYEVTLADARSEPGGRVARESALPNLRAWNRVCDYRLGQFALMTNVKLYLESALTKELVLDFGADHVVLATGSTWRRDGVGRALRQPIPGTEAERSFSPDDIMDGNRPPLGSVVVFDDDHYYMGSVMAELLAGEGYKVTLATPGNCVSSWSEYSLEQGHIERRLLKLGVEILPRHLVRAVNDGVIELFNTMTGDTVKRYGHLVPVTMRLPNDELYYALIATPSSLMSVGIKSVRRIGDCYGPATIAAAVYEGRRYAEEFDRECDSDGVPFKTVKHVLELGG</sequence>
<evidence type="ECO:0000259" key="10">
    <source>
        <dbReference type="Pfam" id="PF00724"/>
    </source>
</evidence>
<dbReference type="AlphaFoldDB" id="A0A4R6WP89"/>
<dbReference type="RefSeq" id="WP_133612712.1">
    <property type="nucleotide sequence ID" value="NZ_SNYW01000007.1"/>
</dbReference>
<dbReference type="SUPFAM" id="SSF51971">
    <property type="entry name" value="Nucleotide-binding domain"/>
    <property type="match status" value="1"/>
</dbReference>
<dbReference type="InterPro" id="IPR036188">
    <property type="entry name" value="FAD/NAD-bd_sf"/>
</dbReference>
<dbReference type="GO" id="GO:0051536">
    <property type="term" value="F:iron-sulfur cluster binding"/>
    <property type="evidence" value="ECO:0007669"/>
    <property type="project" value="UniProtKB-KW"/>
</dbReference>
<reference evidence="12 13" key="1">
    <citation type="submission" date="2019-03" db="EMBL/GenBank/DDBJ databases">
        <title>Genomic Encyclopedia of Type Strains, Phase III (KMG-III): the genomes of soil and plant-associated and newly described type strains.</title>
        <authorList>
            <person name="Whitman W."/>
        </authorList>
    </citation>
    <scope>NUCLEOTIDE SEQUENCE [LARGE SCALE GENOMIC DNA]</scope>
    <source>
        <strain evidence="12 13">CGMCC 1.7660</strain>
    </source>
</reference>
<dbReference type="PANTHER" id="PTHR42917">
    <property type="entry name" value="2,4-DIENOYL-COA REDUCTASE"/>
    <property type="match status" value="1"/>
</dbReference>
<comment type="cofactor">
    <cofactor evidence="1">
        <name>FMN</name>
        <dbReference type="ChEBI" id="CHEBI:58210"/>
    </cofactor>
</comment>
<dbReference type="GO" id="GO:0010181">
    <property type="term" value="F:FMN binding"/>
    <property type="evidence" value="ECO:0007669"/>
    <property type="project" value="InterPro"/>
</dbReference>
<dbReference type="InterPro" id="IPR001155">
    <property type="entry name" value="OxRdtase_FMN_N"/>
</dbReference>
<dbReference type="Gene3D" id="3.40.50.720">
    <property type="entry name" value="NAD(P)-binding Rossmann-like Domain"/>
    <property type="match status" value="1"/>
</dbReference>